<name>A0A2P5CJF1_PARAD</name>
<gene>
    <name evidence="1" type="ORF">PanWU01x14_147440</name>
</gene>
<accession>A0A2P5CJF1</accession>
<comment type="caution">
    <text evidence="1">The sequence shown here is derived from an EMBL/GenBank/DDBJ whole genome shotgun (WGS) entry which is preliminary data.</text>
</comment>
<dbReference type="Proteomes" id="UP000237105">
    <property type="component" value="Unassembled WGS sequence"/>
</dbReference>
<keyword evidence="2" id="KW-1185">Reference proteome</keyword>
<dbReference type="EMBL" id="JXTB01000123">
    <property type="protein sequence ID" value="PON61154.1"/>
    <property type="molecule type" value="Genomic_DNA"/>
</dbReference>
<reference evidence="2" key="1">
    <citation type="submission" date="2016-06" db="EMBL/GenBank/DDBJ databases">
        <title>Parallel loss of symbiosis genes in relatives of nitrogen-fixing non-legume Parasponia.</title>
        <authorList>
            <person name="Van Velzen R."/>
            <person name="Holmer R."/>
            <person name="Bu F."/>
            <person name="Rutten L."/>
            <person name="Van Zeijl A."/>
            <person name="Liu W."/>
            <person name="Santuari L."/>
            <person name="Cao Q."/>
            <person name="Sharma T."/>
            <person name="Shen D."/>
            <person name="Roswanjaya Y."/>
            <person name="Wardhani T."/>
            <person name="Kalhor M.S."/>
            <person name="Jansen J."/>
            <person name="Van den Hoogen J."/>
            <person name="Gungor B."/>
            <person name="Hartog M."/>
            <person name="Hontelez J."/>
            <person name="Verver J."/>
            <person name="Yang W.-C."/>
            <person name="Schijlen E."/>
            <person name="Repin R."/>
            <person name="Schilthuizen M."/>
            <person name="Schranz E."/>
            <person name="Heidstra R."/>
            <person name="Miyata K."/>
            <person name="Fedorova E."/>
            <person name="Kohlen W."/>
            <person name="Bisseling T."/>
            <person name="Smit S."/>
            <person name="Geurts R."/>
        </authorList>
    </citation>
    <scope>NUCLEOTIDE SEQUENCE [LARGE SCALE GENOMIC DNA]</scope>
    <source>
        <strain evidence="2">cv. WU1-14</strain>
    </source>
</reference>
<organism evidence="1 2">
    <name type="scientific">Parasponia andersonii</name>
    <name type="common">Sponia andersonii</name>
    <dbReference type="NCBI Taxonomy" id="3476"/>
    <lineage>
        <taxon>Eukaryota</taxon>
        <taxon>Viridiplantae</taxon>
        <taxon>Streptophyta</taxon>
        <taxon>Embryophyta</taxon>
        <taxon>Tracheophyta</taxon>
        <taxon>Spermatophyta</taxon>
        <taxon>Magnoliopsida</taxon>
        <taxon>eudicotyledons</taxon>
        <taxon>Gunneridae</taxon>
        <taxon>Pentapetalae</taxon>
        <taxon>rosids</taxon>
        <taxon>fabids</taxon>
        <taxon>Rosales</taxon>
        <taxon>Cannabaceae</taxon>
        <taxon>Parasponia</taxon>
    </lineage>
</organism>
<proteinExistence type="predicted"/>
<protein>
    <submittedName>
        <fullName evidence="1">Uncharacterized protein</fullName>
    </submittedName>
</protein>
<evidence type="ECO:0000313" key="1">
    <source>
        <dbReference type="EMBL" id="PON61154.1"/>
    </source>
</evidence>
<evidence type="ECO:0000313" key="2">
    <source>
        <dbReference type="Proteomes" id="UP000237105"/>
    </source>
</evidence>
<sequence>MRNSQPVKALQLGVSSPRHITGESGEHSISQTLGLHKHRHRWPFLICRRSLPIRRTGYCSRFEIAERGTIEKSGKDGCVRYE</sequence>
<dbReference type="AlphaFoldDB" id="A0A2P5CJF1"/>